<evidence type="ECO:0000256" key="1">
    <source>
        <dbReference type="ARBA" id="ARBA00009003"/>
    </source>
</evidence>
<dbReference type="AlphaFoldDB" id="A0AA40D8H3"/>
<dbReference type="FunFam" id="3.90.550.20:FF:000004">
    <property type="entry name" value="Glycosyltransferase family 32 protein"/>
    <property type="match status" value="1"/>
</dbReference>
<feature type="coiled-coil region" evidence="2">
    <location>
        <begin position="420"/>
        <end position="473"/>
    </location>
</feature>
<keyword evidence="5" id="KW-0808">Transferase</keyword>
<feature type="region of interest" description="Disordered" evidence="3">
    <location>
        <begin position="491"/>
        <end position="540"/>
    </location>
</feature>
<keyword evidence="4" id="KW-1133">Transmembrane helix</keyword>
<keyword evidence="4" id="KW-0472">Membrane</keyword>
<keyword evidence="6" id="KW-1185">Reference proteome</keyword>
<name>A0AA40D8H3_9PEZI</name>
<dbReference type="Proteomes" id="UP001174997">
    <property type="component" value="Unassembled WGS sequence"/>
</dbReference>
<organism evidence="5 6">
    <name type="scientific">Cercophora samala</name>
    <dbReference type="NCBI Taxonomy" id="330535"/>
    <lineage>
        <taxon>Eukaryota</taxon>
        <taxon>Fungi</taxon>
        <taxon>Dikarya</taxon>
        <taxon>Ascomycota</taxon>
        <taxon>Pezizomycotina</taxon>
        <taxon>Sordariomycetes</taxon>
        <taxon>Sordariomycetidae</taxon>
        <taxon>Sordariales</taxon>
        <taxon>Lasiosphaeriaceae</taxon>
        <taxon>Cercophora</taxon>
    </lineage>
</organism>
<dbReference type="EMBL" id="JAULSY010000080">
    <property type="protein sequence ID" value="KAK0666923.1"/>
    <property type="molecule type" value="Genomic_DNA"/>
</dbReference>
<feature type="transmembrane region" description="Helical" evidence="4">
    <location>
        <begin position="48"/>
        <end position="67"/>
    </location>
</feature>
<dbReference type="Gene3D" id="3.90.550.20">
    <property type="match status" value="1"/>
</dbReference>
<evidence type="ECO:0000256" key="3">
    <source>
        <dbReference type="SAM" id="MobiDB-lite"/>
    </source>
</evidence>
<dbReference type="GO" id="GO:0000136">
    <property type="term" value="C:mannan polymerase complex"/>
    <property type="evidence" value="ECO:0007669"/>
    <property type="project" value="TreeGrafter"/>
</dbReference>
<proteinExistence type="inferred from homology"/>
<keyword evidence="4" id="KW-0812">Transmembrane</keyword>
<evidence type="ECO:0000313" key="6">
    <source>
        <dbReference type="Proteomes" id="UP001174997"/>
    </source>
</evidence>
<sequence length="540" mass="61135">MMKWRPARLSSPLSPLLPISPLASPTLGTLSVPSKLRNRIPSQMRRTFPAYILIVTLLILLFKAEVFPSQPIPSASSVITKRSYLQKPLGSSASHSSLQDGDFPKKIWQTWKVDPYNFAKRDKNTARTWTTKNPGYRYEVLTDHNDLLYVESKYGSGPGGLNRPDIVEFYKTVTAQIIKADLLRYMIMYADGGIYADIDVEALKPAERFIPTRYNASDIDMVIGVEIDQPEFKKHEILGGKCMSFCQWTFMCKPGLPVMLKLIENIMSWLEELAKAQNVSSVGEVELAFDEVISGTGPSAFTGAILEDMNSKRKGKGKGQKITWENTFHNLDESKLVERVLVLDVEKFAAGQGHSNSGNHDARGALVKHHYHASNWPSKHPRFKHPAYGEVERCNWDAECVRKWDEDVAKWDSLSEKQKKKILDLKQKEYEQEMERLRKEKEQAEALERLGQAERERKKLEEEERLRKKARMEEVYRKAVEEDKKKRNQQALLEAAGLGSLQQQGLPVGPGRPKDKELALPGPGFVPPAPLPVAGFPPVL</sequence>
<dbReference type="PANTHER" id="PTHR31834">
    <property type="entry name" value="INITIATION-SPECIFIC ALPHA-1,6-MANNOSYLTRANSFERASE"/>
    <property type="match status" value="1"/>
</dbReference>
<evidence type="ECO:0000313" key="5">
    <source>
        <dbReference type="EMBL" id="KAK0666923.1"/>
    </source>
</evidence>
<dbReference type="GO" id="GO:0006487">
    <property type="term" value="P:protein N-linked glycosylation"/>
    <property type="evidence" value="ECO:0007669"/>
    <property type="project" value="TreeGrafter"/>
</dbReference>
<dbReference type="Pfam" id="PF04488">
    <property type="entry name" value="Gly_transf_sug"/>
    <property type="match status" value="1"/>
</dbReference>
<gene>
    <name evidence="5" type="ORF">QBC41DRAFT_145110</name>
</gene>
<evidence type="ECO:0000256" key="2">
    <source>
        <dbReference type="SAM" id="Coils"/>
    </source>
</evidence>
<dbReference type="InterPro" id="IPR039367">
    <property type="entry name" value="Och1-like"/>
</dbReference>
<protein>
    <submittedName>
        <fullName evidence="5">Nucleotide-diphospho-sugar transferase</fullName>
    </submittedName>
</protein>
<accession>A0AA40D8H3</accession>
<dbReference type="PANTHER" id="PTHR31834:SF8">
    <property type="entry name" value="TRANSFERASE, PUTATIVE (AFU_ORTHOLOGUE AFUA_6G14040)-RELATED"/>
    <property type="match status" value="1"/>
</dbReference>
<keyword evidence="2" id="KW-0175">Coiled coil</keyword>
<dbReference type="InterPro" id="IPR029044">
    <property type="entry name" value="Nucleotide-diphossugar_trans"/>
</dbReference>
<reference evidence="5" key="1">
    <citation type="submission" date="2023-06" db="EMBL/GenBank/DDBJ databases">
        <title>Genome-scale phylogeny and comparative genomics of the fungal order Sordariales.</title>
        <authorList>
            <consortium name="Lawrence Berkeley National Laboratory"/>
            <person name="Hensen N."/>
            <person name="Bonometti L."/>
            <person name="Westerberg I."/>
            <person name="Brannstrom I.O."/>
            <person name="Guillou S."/>
            <person name="Cros-Aarteil S."/>
            <person name="Calhoun S."/>
            <person name="Haridas S."/>
            <person name="Kuo A."/>
            <person name="Mondo S."/>
            <person name="Pangilinan J."/>
            <person name="Riley R."/>
            <person name="Labutti K."/>
            <person name="Andreopoulos B."/>
            <person name="Lipzen A."/>
            <person name="Chen C."/>
            <person name="Yanf M."/>
            <person name="Daum C."/>
            <person name="Ng V."/>
            <person name="Clum A."/>
            <person name="Steindorff A."/>
            <person name="Ohm R."/>
            <person name="Martin F."/>
            <person name="Silar P."/>
            <person name="Natvig D."/>
            <person name="Lalanne C."/>
            <person name="Gautier V."/>
            <person name="Ament-Velasquez S.L."/>
            <person name="Kruys A."/>
            <person name="Hutchinson M.I."/>
            <person name="Powell A.J."/>
            <person name="Barry K."/>
            <person name="Miller A.N."/>
            <person name="Grigoriev I.V."/>
            <person name="Debuchy R."/>
            <person name="Gladieux P."/>
            <person name="Thoren M.H."/>
            <person name="Johannesson H."/>
        </authorList>
    </citation>
    <scope>NUCLEOTIDE SEQUENCE</scope>
    <source>
        <strain evidence="5">CBS 307.81</strain>
    </source>
</reference>
<comment type="similarity">
    <text evidence="1">Belongs to the glycosyltransferase 32 family.</text>
</comment>
<comment type="caution">
    <text evidence="5">The sequence shown here is derived from an EMBL/GenBank/DDBJ whole genome shotgun (WGS) entry which is preliminary data.</text>
</comment>
<dbReference type="SUPFAM" id="SSF53448">
    <property type="entry name" value="Nucleotide-diphospho-sugar transferases"/>
    <property type="match status" value="1"/>
</dbReference>
<dbReference type="InterPro" id="IPR007577">
    <property type="entry name" value="GlycoTrfase_DXD_sugar-bd_CS"/>
</dbReference>
<dbReference type="GO" id="GO:0000009">
    <property type="term" value="F:alpha-1,6-mannosyltransferase activity"/>
    <property type="evidence" value="ECO:0007669"/>
    <property type="project" value="InterPro"/>
</dbReference>
<evidence type="ECO:0000256" key="4">
    <source>
        <dbReference type="SAM" id="Phobius"/>
    </source>
</evidence>